<comment type="caution">
    <text evidence="9">The sequence shown here is derived from an EMBL/GenBank/DDBJ whole genome shotgun (WGS) entry which is preliminary data.</text>
</comment>
<evidence type="ECO:0000313" key="10">
    <source>
        <dbReference type="Proteomes" id="UP000309215"/>
    </source>
</evidence>
<evidence type="ECO:0000256" key="6">
    <source>
        <dbReference type="ARBA" id="ARBA00023163"/>
    </source>
</evidence>
<evidence type="ECO:0000256" key="3">
    <source>
        <dbReference type="ARBA" id="ARBA00022737"/>
    </source>
</evidence>
<dbReference type="Pfam" id="PF02381">
    <property type="entry name" value="MraZ"/>
    <property type="match status" value="1"/>
</dbReference>
<dbReference type="InterPro" id="IPR037914">
    <property type="entry name" value="SpoVT-AbrB_sf"/>
</dbReference>
<feature type="domain" description="SpoVT-AbrB" evidence="8">
    <location>
        <begin position="102"/>
        <end position="145"/>
    </location>
</feature>
<dbReference type="InterPro" id="IPR007159">
    <property type="entry name" value="SpoVT-AbrB_dom"/>
</dbReference>
<keyword evidence="10" id="KW-1185">Reference proteome</keyword>
<sequence>MGTMFRGHFEHAIDAKGRTSLPARFRDVLDAAWGSGSPDGALRPKPPAPASEVCLILTPALFDPCLHCYPLRAWEELEAKIAALPQFEPNVVAFRRKYLSAAVECELDKQGRILVPPSLREHADLHKEVLWAGMGATAELWSKERWKAAQTMSEAELASFKAAIAEQFRL</sequence>
<dbReference type="InterPro" id="IPR035642">
    <property type="entry name" value="MraZ_N"/>
</dbReference>
<comment type="similarity">
    <text evidence="7">Belongs to the MraZ family.</text>
</comment>
<comment type="subcellular location">
    <subcellularLocation>
        <location evidence="7">Cytoplasm</location>
        <location evidence="7">Nucleoid</location>
    </subcellularLocation>
</comment>
<keyword evidence="5 7" id="KW-0238">DNA-binding</keyword>
<evidence type="ECO:0000256" key="1">
    <source>
        <dbReference type="ARBA" id="ARBA00013860"/>
    </source>
</evidence>
<dbReference type="Proteomes" id="UP000309215">
    <property type="component" value="Unassembled WGS sequence"/>
</dbReference>
<proteinExistence type="inferred from homology"/>
<keyword evidence="6 7" id="KW-0804">Transcription</keyword>
<dbReference type="InterPro" id="IPR035644">
    <property type="entry name" value="MraZ_C"/>
</dbReference>
<dbReference type="AlphaFoldDB" id="A0A4U1JI54"/>
<evidence type="ECO:0000256" key="5">
    <source>
        <dbReference type="ARBA" id="ARBA00023125"/>
    </source>
</evidence>
<dbReference type="HAMAP" id="MF_01008">
    <property type="entry name" value="MraZ"/>
    <property type="match status" value="1"/>
</dbReference>
<keyword evidence="2 7" id="KW-0963">Cytoplasm</keyword>
<dbReference type="GO" id="GO:0005737">
    <property type="term" value="C:cytoplasm"/>
    <property type="evidence" value="ECO:0007669"/>
    <property type="project" value="UniProtKB-UniRule"/>
</dbReference>
<dbReference type="SUPFAM" id="SSF89447">
    <property type="entry name" value="AbrB/MazE/MraZ-like"/>
    <property type="match status" value="1"/>
</dbReference>
<dbReference type="Gene3D" id="3.40.1550.20">
    <property type="entry name" value="Transcriptional regulator MraZ domain"/>
    <property type="match status" value="1"/>
</dbReference>
<dbReference type="InterPro" id="IPR020603">
    <property type="entry name" value="MraZ_dom"/>
</dbReference>
<dbReference type="GO" id="GO:2000143">
    <property type="term" value="P:negative regulation of DNA-templated transcription initiation"/>
    <property type="evidence" value="ECO:0007669"/>
    <property type="project" value="TreeGrafter"/>
</dbReference>
<dbReference type="NCBIfam" id="TIGR00242">
    <property type="entry name" value="division/cell wall cluster transcriptional repressor MraZ"/>
    <property type="match status" value="1"/>
</dbReference>
<dbReference type="GO" id="GO:0003700">
    <property type="term" value="F:DNA-binding transcription factor activity"/>
    <property type="evidence" value="ECO:0007669"/>
    <property type="project" value="UniProtKB-UniRule"/>
</dbReference>
<dbReference type="GO" id="GO:0000976">
    <property type="term" value="F:transcription cis-regulatory region binding"/>
    <property type="evidence" value="ECO:0007669"/>
    <property type="project" value="TreeGrafter"/>
</dbReference>
<accession>A0A4U1JI54</accession>
<feature type="domain" description="SpoVT-AbrB" evidence="8">
    <location>
        <begin position="8"/>
        <end position="49"/>
    </location>
</feature>
<keyword evidence="4 7" id="KW-0805">Transcription regulation</keyword>
<evidence type="ECO:0000259" key="8">
    <source>
        <dbReference type="PROSITE" id="PS51740"/>
    </source>
</evidence>
<dbReference type="PROSITE" id="PS51740">
    <property type="entry name" value="SPOVT_ABRB"/>
    <property type="match status" value="2"/>
</dbReference>
<gene>
    <name evidence="7 9" type="primary">mraZ</name>
    <name evidence="9" type="ORF">E8A74_04230</name>
</gene>
<dbReference type="PANTHER" id="PTHR34701">
    <property type="entry name" value="TRANSCRIPTIONAL REGULATOR MRAZ"/>
    <property type="match status" value="1"/>
</dbReference>
<evidence type="ECO:0000256" key="7">
    <source>
        <dbReference type="HAMAP-Rule" id="MF_01008"/>
    </source>
</evidence>
<dbReference type="EMBL" id="SSMQ01000003">
    <property type="protein sequence ID" value="TKD12318.1"/>
    <property type="molecule type" value="Genomic_DNA"/>
</dbReference>
<comment type="subunit">
    <text evidence="7">Forms oligomers.</text>
</comment>
<dbReference type="GO" id="GO:0009295">
    <property type="term" value="C:nucleoid"/>
    <property type="evidence" value="ECO:0007669"/>
    <property type="project" value="UniProtKB-SubCell"/>
</dbReference>
<dbReference type="CDD" id="cd16321">
    <property type="entry name" value="MraZ_C"/>
    <property type="match status" value="1"/>
</dbReference>
<organism evidence="9 10">
    <name type="scientific">Polyangium fumosum</name>
    <dbReference type="NCBI Taxonomy" id="889272"/>
    <lineage>
        <taxon>Bacteria</taxon>
        <taxon>Pseudomonadati</taxon>
        <taxon>Myxococcota</taxon>
        <taxon>Polyangia</taxon>
        <taxon>Polyangiales</taxon>
        <taxon>Polyangiaceae</taxon>
        <taxon>Polyangium</taxon>
    </lineage>
</organism>
<protein>
    <recommendedName>
        <fullName evidence="1 7">Transcriptional regulator MraZ</fullName>
    </recommendedName>
</protein>
<reference evidence="9 10" key="1">
    <citation type="submission" date="2019-04" db="EMBL/GenBank/DDBJ databases">
        <authorList>
            <person name="Li Y."/>
            <person name="Wang J."/>
        </authorList>
    </citation>
    <scope>NUCLEOTIDE SEQUENCE [LARGE SCALE GENOMIC DNA]</scope>
    <source>
        <strain evidence="9 10">DSM 14668</strain>
    </source>
</reference>
<dbReference type="InterPro" id="IPR003444">
    <property type="entry name" value="MraZ"/>
</dbReference>
<evidence type="ECO:0000256" key="4">
    <source>
        <dbReference type="ARBA" id="ARBA00023015"/>
    </source>
</evidence>
<dbReference type="InterPro" id="IPR038619">
    <property type="entry name" value="MraZ_sf"/>
</dbReference>
<dbReference type="PANTHER" id="PTHR34701:SF1">
    <property type="entry name" value="TRANSCRIPTIONAL REGULATOR MRAZ"/>
    <property type="match status" value="1"/>
</dbReference>
<name>A0A4U1JI54_9BACT</name>
<evidence type="ECO:0000313" key="9">
    <source>
        <dbReference type="EMBL" id="TKD12318.1"/>
    </source>
</evidence>
<dbReference type="CDD" id="cd16320">
    <property type="entry name" value="MraZ_N"/>
    <property type="match status" value="1"/>
</dbReference>
<keyword evidence="3" id="KW-0677">Repeat</keyword>
<evidence type="ECO:0000256" key="2">
    <source>
        <dbReference type="ARBA" id="ARBA00022490"/>
    </source>
</evidence>
<dbReference type="OrthoDB" id="9807753at2"/>
<dbReference type="NCBIfam" id="NF001482">
    <property type="entry name" value="PRK00326.3-4"/>
    <property type="match status" value="1"/>
</dbReference>